<comment type="subunit">
    <text evidence="7">Subunit of the heterotrimeric GatCAB amidotransferase (AdT) complex, composed of A, B and C subunits.</text>
</comment>
<dbReference type="OrthoDB" id="421993at2759"/>
<dbReference type="GO" id="GO:0050567">
    <property type="term" value="F:glutaminyl-tRNA synthase (glutamine-hydrolyzing) activity"/>
    <property type="evidence" value="ECO:0007669"/>
    <property type="project" value="UniProtKB-UniRule"/>
</dbReference>
<dbReference type="NCBIfam" id="TIGR00132">
    <property type="entry name" value="gatA"/>
    <property type="match status" value="1"/>
</dbReference>
<dbReference type="KEGG" id="dpp:DICPUDRAFT_39055"/>
<keyword evidence="7" id="KW-0496">Mitochondrion</keyword>
<keyword evidence="10" id="KW-1185">Reference proteome</keyword>
<dbReference type="InterPro" id="IPR004412">
    <property type="entry name" value="GatA"/>
</dbReference>
<dbReference type="Proteomes" id="UP000001064">
    <property type="component" value="Unassembled WGS sequence"/>
</dbReference>
<dbReference type="Pfam" id="PF01425">
    <property type="entry name" value="Amidase"/>
    <property type="match status" value="1"/>
</dbReference>
<dbReference type="InterPro" id="IPR000120">
    <property type="entry name" value="Amidase"/>
</dbReference>
<dbReference type="PROSITE" id="PS00571">
    <property type="entry name" value="AMIDASES"/>
    <property type="match status" value="1"/>
</dbReference>
<keyword evidence="4 7" id="KW-0067">ATP-binding</keyword>
<evidence type="ECO:0000259" key="8">
    <source>
        <dbReference type="Pfam" id="PF01425"/>
    </source>
</evidence>
<sequence>MKNLKSTTIKQIRNHLLNGEIKVQDLIKNTFNNINKDGENYLNTFVTVESLDNLEKQINESQERYANGTNKKLDGLPIAIKDNFTTKGIKTTCGSNILSNYIPTFDATVCKKLKDEGAIIIGKTNMDEFGMGSSSTNSYYGSVINPWSKKGDQNELYVAGGSSGGSAAAIAAGYCMGALGSDTGGSIRLPASYCGVVGYKPSYGIISRYGLVAYASSLDTAGVLTNNCDDAAELLDVLVGKDTENDSTSISFGKDILKEYKNKLSTKTIKDLVFGIPTDYLVKELDPDILELWQQVVSEIELHGGKVVAVDLPHTRYALPAYYLLATSEASSNLSRFDGVRYGYRHELHSEDVGLGLKDMYTKTRTEGFGEEVKKRIILGSMSLSRTQYDNFYTKAQKIRRLVSDDFKSVFGNQKVDVLITPVAPSPAFKQNQKLDPIHVYINDIMTIPISLAGVPAVSVPLKLSKENLPISVQLVSDRLNDDTLLFAANLLMNFDSFKDFNLKHPTFLK</sequence>
<evidence type="ECO:0000256" key="6">
    <source>
        <dbReference type="ARBA" id="ARBA00047407"/>
    </source>
</evidence>
<dbReference type="Gene3D" id="3.90.1300.10">
    <property type="entry name" value="Amidase signature (AS) domain"/>
    <property type="match status" value="1"/>
</dbReference>
<feature type="active site" description="Acyl-ester intermediate" evidence="7">
    <location>
        <position position="186"/>
    </location>
</feature>
<feature type="active site" description="Charge relay system" evidence="7">
    <location>
        <position position="162"/>
    </location>
</feature>
<keyword evidence="5 7" id="KW-0648">Protein biosynthesis</keyword>
<proteinExistence type="inferred from homology"/>
<accession>F0ZVL5</accession>
<dbReference type="SUPFAM" id="SSF75304">
    <property type="entry name" value="Amidase signature (AS) enzymes"/>
    <property type="match status" value="1"/>
</dbReference>
<dbReference type="InterPro" id="IPR020556">
    <property type="entry name" value="Amidase_CS"/>
</dbReference>
<dbReference type="InterPro" id="IPR023631">
    <property type="entry name" value="Amidase_dom"/>
</dbReference>
<feature type="domain" description="Amidase" evidence="8">
    <location>
        <begin position="42"/>
        <end position="486"/>
    </location>
</feature>
<reference evidence="10" key="1">
    <citation type="journal article" date="2011" name="Genome Biol.">
        <title>Comparative genomics of the social amoebae Dictyostelium discoideum and Dictyostelium purpureum.</title>
        <authorList>
            <consortium name="US DOE Joint Genome Institute (JGI-PGF)"/>
            <person name="Sucgang R."/>
            <person name="Kuo A."/>
            <person name="Tian X."/>
            <person name="Salerno W."/>
            <person name="Parikh A."/>
            <person name="Feasley C.L."/>
            <person name="Dalin E."/>
            <person name="Tu H."/>
            <person name="Huang E."/>
            <person name="Barry K."/>
            <person name="Lindquist E."/>
            <person name="Shapiro H."/>
            <person name="Bruce D."/>
            <person name="Schmutz J."/>
            <person name="Salamov A."/>
            <person name="Fey P."/>
            <person name="Gaudet P."/>
            <person name="Anjard C."/>
            <person name="Babu M.M."/>
            <person name="Basu S."/>
            <person name="Bushmanova Y."/>
            <person name="van der Wel H."/>
            <person name="Katoh-Kurasawa M."/>
            <person name="Dinh C."/>
            <person name="Coutinho P.M."/>
            <person name="Saito T."/>
            <person name="Elias M."/>
            <person name="Schaap P."/>
            <person name="Kay R.R."/>
            <person name="Henrissat B."/>
            <person name="Eichinger L."/>
            <person name="Rivero F."/>
            <person name="Putnam N.H."/>
            <person name="West C.M."/>
            <person name="Loomis W.F."/>
            <person name="Chisholm R.L."/>
            <person name="Shaulsky G."/>
            <person name="Strassmann J.E."/>
            <person name="Queller D.C."/>
            <person name="Kuspa A."/>
            <person name="Grigoriev I.V."/>
        </authorList>
    </citation>
    <scope>NUCLEOTIDE SEQUENCE [LARGE SCALE GENOMIC DNA]</scope>
    <source>
        <strain evidence="10">QSDP1</strain>
    </source>
</reference>
<name>F0ZVL5_DICPU</name>
<keyword evidence="2 7" id="KW-0436">Ligase</keyword>
<evidence type="ECO:0000256" key="5">
    <source>
        <dbReference type="ARBA" id="ARBA00022917"/>
    </source>
</evidence>
<comment type="similarity">
    <text evidence="1 7">Belongs to the amidase family. GatA subfamily.</text>
</comment>
<gene>
    <name evidence="9" type="ORF">DICPUDRAFT_39055</name>
</gene>
<dbReference type="EMBL" id="GL871217">
    <property type="protein sequence ID" value="EGC32002.1"/>
    <property type="molecule type" value="Genomic_DNA"/>
</dbReference>
<dbReference type="PANTHER" id="PTHR11895">
    <property type="entry name" value="TRANSAMIDASE"/>
    <property type="match status" value="1"/>
</dbReference>
<evidence type="ECO:0000256" key="2">
    <source>
        <dbReference type="ARBA" id="ARBA00022598"/>
    </source>
</evidence>
<dbReference type="GO" id="GO:0005739">
    <property type="term" value="C:mitochondrion"/>
    <property type="evidence" value="ECO:0000318"/>
    <property type="project" value="GO_Central"/>
</dbReference>
<dbReference type="EC" id="6.3.5.7" evidence="7"/>
<protein>
    <recommendedName>
        <fullName evidence="7">Glutamyl-tRNA(Gln) amidotransferase subunit A, mitochondrial</fullName>
        <shortName evidence="7">Glu-AdT subunit A</shortName>
        <ecNumber evidence="7">6.3.5.7</ecNumber>
    </recommendedName>
</protein>
<keyword evidence="3 7" id="KW-0547">Nucleotide-binding</keyword>
<dbReference type="RefSeq" id="XP_003291458.1">
    <property type="nucleotide sequence ID" value="XM_003291410.1"/>
</dbReference>
<evidence type="ECO:0000313" key="9">
    <source>
        <dbReference type="EMBL" id="EGC32002.1"/>
    </source>
</evidence>
<dbReference type="STRING" id="5786.F0ZVL5"/>
<dbReference type="GO" id="GO:0030956">
    <property type="term" value="C:glutamyl-tRNA(Gln) amidotransferase complex"/>
    <property type="evidence" value="ECO:0000318"/>
    <property type="project" value="GO_Central"/>
</dbReference>
<evidence type="ECO:0000256" key="4">
    <source>
        <dbReference type="ARBA" id="ARBA00022840"/>
    </source>
</evidence>
<evidence type="ECO:0000256" key="1">
    <source>
        <dbReference type="ARBA" id="ARBA00008069"/>
    </source>
</evidence>
<comment type="catalytic activity">
    <reaction evidence="6 7">
        <text>L-glutamyl-tRNA(Gln) + L-glutamine + ATP + H2O = L-glutaminyl-tRNA(Gln) + L-glutamate + ADP + phosphate + H(+)</text>
        <dbReference type="Rhea" id="RHEA:17521"/>
        <dbReference type="Rhea" id="RHEA-COMP:9681"/>
        <dbReference type="Rhea" id="RHEA-COMP:9684"/>
        <dbReference type="ChEBI" id="CHEBI:15377"/>
        <dbReference type="ChEBI" id="CHEBI:15378"/>
        <dbReference type="ChEBI" id="CHEBI:29985"/>
        <dbReference type="ChEBI" id="CHEBI:30616"/>
        <dbReference type="ChEBI" id="CHEBI:43474"/>
        <dbReference type="ChEBI" id="CHEBI:58359"/>
        <dbReference type="ChEBI" id="CHEBI:78520"/>
        <dbReference type="ChEBI" id="CHEBI:78521"/>
        <dbReference type="ChEBI" id="CHEBI:456216"/>
        <dbReference type="EC" id="6.3.5.7"/>
    </reaction>
</comment>
<dbReference type="InParanoid" id="F0ZVL5"/>
<evidence type="ECO:0000313" key="10">
    <source>
        <dbReference type="Proteomes" id="UP000001064"/>
    </source>
</evidence>
<dbReference type="eggNOG" id="KOG1211">
    <property type="taxonomic scope" value="Eukaryota"/>
</dbReference>
<feature type="active site" description="Charge relay system" evidence="7">
    <location>
        <position position="81"/>
    </location>
</feature>
<dbReference type="InterPro" id="IPR036928">
    <property type="entry name" value="AS_sf"/>
</dbReference>
<dbReference type="FunCoup" id="F0ZVL5">
    <property type="interactions" value="170"/>
</dbReference>
<dbReference type="OMA" id="QPASYCG"/>
<comment type="subcellular location">
    <subcellularLocation>
        <location evidence="7">Mitochondrion</location>
    </subcellularLocation>
</comment>
<comment type="function">
    <text evidence="7">Allows the formation of correctly charged Gln-tRNA(Gln) through the transamidation of misacylated Glu-tRNA(Gln) in the mitochondria. The reaction takes place in the presence of glutamine and ATP through an activated gamma-phospho-Glu-tRNA(Gln).</text>
</comment>
<dbReference type="AlphaFoldDB" id="F0ZVL5"/>
<dbReference type="GO" id="GO:0005524">
    <property type="term" value="F:ATP binding"/>
    <property type="evidence" value="ECO:0007669"/>
    <property type="project" value="UniProtKB-KW"/>
</dbReference>
<dbReference type="PANTHER" id="PTHR11895:SF7">
    <property type="entry name" value="GLUTAMYL-TRNA(GLN) AMIDOTRANSFERASE SUBUNIT A, MITOCHONDRIAL"/>
    <property type="match status" value="1"/>
</dbReference>
<dbReference type="GO" id="GO:0032543">
    <property type="term" value="P:mitochondrial translation"/>
    <property type="evidence" value="ECO:0000318"/>
    <property type="project" value="GO_Central"/>
</dbReference>
<dbReference type="GeneID" id="10507643"/>
<dbReference type="GO" id="GO:0070681">
    <property type="term" value="P:glutaminyl-tRNAGln biosynthesis via transamidation"/>
    <property type="evidence" value="ECO:0000318"/>
    <property type="project" value="GO_Central"/>
</dbReference>
<evidence type="ECO:0000256" key="7">
    <source>
        <dbReference type="HAMAP-Rule" id="MF_03150"/>
    </source>
</evidence>
<evidence type="ECO:0000256" key="3">
    <source>
        <dbReference type="ARBA" id="ARBA00022741"/>
    </source>
</evidence>
<dbReference type="VEuPathDB" id="AmoebaDB:DICPUDRAFT_39055"/>
<dbReference type="HAMAP" id="MF_00120">
    <property type="entry name" value="GatA"/>
    <property type="match status" value="1"/>
</dbReference>
<organism evidence="9 10">
    <name type="scientific">Dictyostelium purpureum</name>
    <name type="common">Slime mold</name>
    <dbReference type="NCBI Taxonomy" id="5786"/>
    <lineage>
        <taxon>Eukaryota</taxon>
        <taxon>Amoebozoa</taxon>
        <taxon>Evosea</taxon>
        <taxon>Eumycetozoa</taxon>
        <taxon>Dictyostelia</taxon>
        <taxon>Dictyosteliales</taxon>
        <taxon>Dictyosteliaceae</taxon>
        <taxon>Dictyostelium</taxon>
    </lineage>
</organism>